<gene>
    <name evidence="2" type="primary">addB</name>
    <name evidence="2" type="ORF">ACFORG_06415</name>
</gene>
<dbReference type="Pfam" id="PF12705">
    <property type="entry name" value="PDDEXK_1"/>
    <property type="match status" value="1"/>
</dbReference>
<dbReference type="InterPro" id="IPR038726">
    <property type="entry name" value="PDDEXK_AddAB-type"/>
</dbReference>
<dbReference type="RefSeq" id="WP_386734555.1">
    <property type="nucleotide sequence ID" value="NZ_JBHRXI010000004.1"/>
</dbReference>
<keyword evidence="3" id="KW-1185">Reference proteome</keyword>
<evidence type="ECO:0000259" key="1">
    <source>
        <dbReference type="Pfam" id="PF12705"/>
    </source>
</evidence>
<accession>A0ABV7TCT7</accession>
<dbReference type="NCBIfam" id="TIGR02786">
    <property type="entry name" value="addB_alphas"/>
    <property type="match status" value="1"/>
</dbReference>
<dbReference type="InterPro" id="IPR027417">
    <property type="entry name" value="P-loop_NTPase"/>
</dbReference>
<dbReference type="InterPro" id="IPR011335">
    <property type="entry name" value="Restrct_endonuc-II-like"/>
</dbReference>
<dbReference type="Proteomes" id="UP001595629">
    <property type="component" value="Unassembled WGS sequence"/>
</dbReference>
<dbReference type="Gene3D" id="3.90.320.10">
    <property type="match status" value="1"/>
</dbReference>
<dbReference type="EMBL" id="JBHRXI010000004">
    <property type="protein sequence ID" value="MFC3613387.1"/>
    <property type="molecule type" value="Genomic_DNA"/>
</dbReference>
<reference evidence="3" key="1">
    <citation type="journal article" date="2019" name="Int. J. Syst. Evol. Microbiol.">
        <title>The Global Catalogue of Microorganisms (GCM) 10K type strain sequencing project: providing services to taxonomists for standard genome sequencing and annotation.</title>
        <authorList>
            <consortium name="The Broad Institute Genomics Platform"/>
            <consortium name="The Broad Institute Genome Sequencing Center for Infectious Disease"/>
            <person name="Wu L."/>
            <person name="Ma J."/>
        </authorList>
    </citation>
    <scope>NUCLEOTIDE SEQUENCE [LARGE SCALE GENOMIC DNA]</scope>
    <source>
        <strain evidence="3">KCTC 42911</strain>
    </source>
</reference>
<dbReference type="InterPro" id="IPR011604">
    <property type="entry name" value="PDDEXK-like_dom_sf"/>
</dbReference>
<feature type="domain" description="PD-(D/E)XK endonuclease-like" evidence="1">
    <location>
        <begin position="708"/>
        <end position="936"/>
    </location>
</feature>
<dbReference type="SUPFAM" id="SSF52540">
    <property type="entry name" value="P-loop containing nucleoside triphosphate hydrolases"/>
    <property type="match status" value="1"/>
</dbReference>
<proteinExistence type="predicted"/>
<evidence type="ECO:0000313" key="3">
    <source>
        <dbReference type="Proteomes" id="UP001595629"/>
    </source>
</evidence>
<protein>
    <submittedName>
        <fullName evidence="2">Double-strand break repair protein AddB</fullName>
    </submittedName>
</protein>
<dbReference type="SUPFAM" id="SSF52980">
    <property type="entry name" value="Restriction endonuclease-like"/>
    <property type="match status" value="1"/>
</dbReference>
<name>A0ABV7TCT7_9RHOB</name>
<sequence length="976" mass="107885">MFDPQDRPRVFALPPGADFGRDLVEGLRCRLKGFEPDAIARVELIVNTTRMRRRIRTLFDQGPPGFLPRIRLLTEVGDPRDMAGLPPAIPPLRRRLQLAQLIGKLLDTQPDLAARSSTYDLADSLALLIEEMAGEGVSYDAISTLDVSDLSGHWERAQRFIGIAEQYLATDGGALDAQARQRLVVERLIARWSDSPPAHPVILAGSTGSRGTTMMLMEAVARLPQGAVILPGFDFDLPAQVWSGMDDALLCEDHPQFRFRKLMRALDLSPEGVGRWTDNAAPAADRNRVVSLSLRPAPVTDAWMEEGPHLHDIQAAMEQVTLVEARSPREEALSIALRLRKAAEEGQTAALITPDRMLTRQVAAALDRWRILPDDSAGLPLHLSPPGRFLRHVAELFANRLDGQALLTLLKHPLTHSGSDRGDHLRHTRDLELDLRRNGPPFPEPDSLSLAAERKSLPQPWLDWLTSTFCDQTADADRPLGDWVLQLRTLAELIAQGSEGQGSGALWDKKAGQSALKVVEALAHEADHGGDMSARDFCSLLGALLSGEEVRDRDAPHPGIMIWGTLEARVMGADLLILGGLNEGSWPEAPSPDPWLNRQMRDRAGLLLPERRIGLSAHDYQQAIGAREVWLTRAERSEDAETVASRWLNRLTNLLQGLPEQGGTAALADMRARGRVWTGWAAALEEATRTDPAHRPSPRPPITARPKRLSVTEIKRLIRDPYAIYAKHVLRLRPLDPLVQAPDALLRGIVVHEILETFIRDSVNDPALLAREGFLDRAAALLERHVAWPGARKLWLARLGRIADDFLAAENGRRMDGVPVAFEAKLKQTLAPLDFTLVGRADRLDRTTRGSLRIYDYKTGTPPSVKEQHHFDKQLLIEAAMAEEGGFADLGPAPVAEAVFIGMGGTYKEVAAPLADDPPDKVLADLRKLISAYLDPDQGYTARRMLQRDSLIGDYDQLARYGEWDRTATPVPEELE</sequence>
<organism evidence="2 3">
    <name type="scientific">Lutimaribacter marinistellae</name>
    <dbReference type="NCBI Taxonomy" id="1820329"/>
    <lineage>
        <taxon>Bacteria</taxon>
        <taxon>Pseudomonadati</taxon>
        <taxon>Pseudomonadota</taxon>
        <taxon>Alphaproteobacteria</taxon>
        <taxon>Rhodobacterales</taxon>
        <taxon>Roseobacteraceae</taxon>
        <taxon>Lutimaribacter</taxon>
    </lineage>
</organism>
<comment type="caution">
    <text evidence="2">The sequence shown here is derived from an EMBL/GenBank/DDBJ whole genome shotgun (WGS) entry which is preliminary data.</text>
</comment>
<evidence type="ECO:0000313" key="2">
    <source>
        <dbReference type="EMBL" id="MFC3613387.1"/>
    </source>
</evidence>
<dbReference type="InterPro" id="IPR014153">
    <property type="entry name" value="Ds_break_AddB"/>
</dbReference>